<keyword evidence="6" id="KW-0406">Ion transport</keyword>
<keyword evidence="6" id="KW-0407">Ion channel</keyword>
<proteinExistence type="inferred from homology"/>
<keyword evidence="6" id="KW-1003">Cell membrane</keyword>
<dbReference type="GO" id="GO:0034707">
    <property type="term" value="C:chloride channel complex"/>
    <property type="evidence" value="ECO:0007669"/>
    <property type="project" value="UniProtKB-KW"/>
</dbReference>
<dbReference type="GO" id="GO:0005254">
    <property type="term" value="F:chloride channel activity"/>
    <property type="evidence" value="ECO:0007669"/>
    <property type="project" value="UniProtKB-KW"/>
</dbReference>
<dbReference type="InterPro" id="IPR000615">
    <property type="entry name" value="Bestrophin"/>
</dbReference>
<name>A0A1I8EDI7_WUCBA</name>
<keyword evidence="6" id="KW-0813">Transport</keyword>
<dbReference type="WBParaSite" id="maker-PairedContig_1551-snap-gene-0.8-mRNA-1">
    <property type="protein sequence ID" value="maker-PairedContig_1551-snap-gene-0.8-mRNA-1"/>
    <property type="gene ID" value="maker-PairedContig_1551-snap-gene-0.8"/>
</dbReference>
<reference evidence="7" key="1">
    <citation type="submission" date="2016-11" db="UniProtKB">
        <authorList>
            <consortium name="WormBaseParasite"/>
        </authorList>
    </citation>
    <scope>IDENTIFICATION</scope>
    <source>
        <strain evidence="7">pt0022</strain>
    </source>
</reference>
<evidence type="ECO:0000256" key="2">
    <source>
        <dbReference type="ARBA" id="ARBA00022692"/>
    </source>
</evidence>
<comment type="function">
    <text evidence="6">Forms chloride channels.</text>
</comment>
<comment type="subcellular location">
    <subcellularLocation>
        <location evidence="6">Cell membrane</location>
        <topology evidence="6">Multi-pass membrane protein</topology>
    </subcellularLocation>
    <subcellularLocation>
        <location evidence="1">Membrane</location>
    </subcellularLocation>
</comment>
<dbReference type="InterPro" id="IPR021134">
    <property type="entry name" value="Bestrophin-like"/>
</dbReference>
<evidence type="ECO:0000256" key="5">
    <source>
        <dbReference type="ARBA" id="ARBA00034769"/>
    </source>
</evidence>
<dbReference type="GO" id="GO:0005886">
    <property type="term" value="C:plasma membrane"/>
    <property type="evidence" value="ECO:0007669"/>
    <property type="project" value="UniProtKB-SubCell"/>
</dbReference>
<feature type="transmembrane region" description="Helical" evidence="6">
    <location>
        <begin position="97"/>
        <end position="114"/>
    </location>
</feature>
<dbReference type="AlphaFoldDB" id="A0A1I8EDI7"/>
<dbReference type="PANTHER" id="PTHR10736:SF0">
    <property type="entry name" value="BESTROPHIN HOMOLOG"/>
    <property type="match status" value="1"/>
</dbReference>
<keyword evidence="3 6" id="KW-1133">Transmembrane helix</keyword>
<dbReference type="PANTHER" id="PTHR10736">
    <property type="entry name" value="BESTROPHIN"/>
    <property type="match status" value="1"/>
</dbReference>
<keyword evidence="6" id="KW-0869">Chloride channel</keyword>
<evidence type="ECO:0000313" key="7">
    <source>
        <dbReference type="WBParaSite" id="maker-PairedContig_1551-snap-gene-0.8-mRNA-1"/>
    </source>
</evidence>
<keyword evidence="2 6" id="KW-0812">Transmembrane</keyword>
<dbReference type="Pfam" id="PF01062">
    <property type="entry name" value="Bestrophin"/>
    <property type="match status" value="1"/>
</dbReference>
<protein>
    <recommendedName>
        <fullName evidence="6">Bestrophin homolog</fullName>
    </recommendedName>
</protein>
<evidence type="ECO:0000256" key="1">
    <source>
        <dbReference type="ARBA" id="ARBA00004370"/>
    </source>
</evidence>
<sequence length="391" mass="46250">MPIIKYQYLTRFVPNNSFGTFAPQEKRSPMRVKMTISYNMDVASASSFNFFRLIFRWKGSIWKLCLKELCIWTLVFLIVAFIYRIFEKLANYFDTHLNYIPLTFMLGFFVQTVVKRWSVLFENMGYIESTSMYIGGYVNGTDDESRLLRRTMSRYLCLTQLLIYRDISIRVRKRFPTYDSIIKAGFMSENEYEILKSTQSDFDKYWVPINWIYALIFRGRKSGKIISDAIACKLCDEVKSFRHHLQILCNYNWVPIPLAYPQLVFLAVYVYFAICLISRQFIITERDIPNKSNIDLLLPCVTMMEFVIFVGWMKVAEGLLNPFGEDDDDFESNFLIDKNLEVSLCIVDDASNNAPEMEKDQFWSNRRESNFFIWFDVQVFYLLCYICTAID</sequence>
<comment type="similarity">
    <text evidence="5 6">Belongs to the anion channel-forming bestrophin (TC 1.A.46) family. Calcium-sensitive chloride channel subfamily.</text>
</comment>
<keyword evidence="4 6" id="KW-0472">Membrane</keyword>
<organism evidence="7">
    <name type="scientific">Wuchereria bancrofti</name>
    <dbReference type="NCBI Taxonomy" id="6293"/>
    <lineage>
        <taxon>Eukaryota</taxon>
        <taxon>Metazoa</taxon>
        <taxon>Ecdysozoa</taxon>
        <taxon>Nematoda</taxon>
        <taxon>Chromadorea</taxon>
        <taxon>Rhabditida</taxon>
        <taxon>Spirurina</taxon>
        <taxon>Spiruromorpha</taxon>
        <taxon>Filarioidea</taxon>
        <taxon>Onchocercidae</taxon>
        <taxon>Wuchereria</taxon>
    </lineage>
</organism>
<accession>A0A1I8EDI7</accession>
<keyword evidence="6" id="KW-0868">Chloride</keyword>
<evidence type="ECO:0000256" key="3">
    <source>
        <dbReference type="ARBA" id="ARBA00022989"/>
    </source>
</evidence>
<feature type="transmembrane region" description="Helical" evidence="6">
    <location>
        <begin position="61"/>
        <end position="85"/>
    </location>
</feature>
<evidence type="ECO:0000256" key="4">
    <source>
        <dbReference type="ARBA" id="ARBA00023136"/>
    </source>
</evidence>
<evidence type="ECO:0000256" key="6">
    <source>
        <dbReference type="RuleBase" id="RU363126"/>
    </source>
</evidence>